<reference evidence="3 4" key="1">
    <citation type="submission" date="2017-05" db="EMBL/GenBank/DDBJ databases">
        <title>The Genome Sequence of Enterococcus sp. 8G7_MSG3316.</title>
        <authorList>
            <consortium name="The Broad Institute Genomics Platform"/>
            <consortium name="The Broad Institute Genomic Center for Infectious Diseases"/>
            <person name="Earl A."/>
            <person name="Manson A."/>
            <person name="Schwartman J."/>
            <person name="Gilmore M."/>
            <person name="Abouelleil A."/>
            <person name="Cao P."/>
            <person name="Chapman S."/>
            <person name="Cusick C."/>
            <person name="Shea T."/>
            <person name="Young S."/>
            <person name="Neafsey D."/>
            <person name="Nusbaum C."/>
            <person name="Birren B."/>
        </authorList>
    </citation>
    <scope>NUCLEOTIDE SEQUENCE [LARGE SCALE GENOMIC DNA]</scope>
    <source>
        <strain evidence="3 4">8G7_MSG3316</strain>
    </source>
</reference>
<keyword evidence="4" id="KW-1185">Reference proteome</keyword>
<feature type="signal peptide" evidence="2">
    <location>
        <begin position="1"/>
        <end position="27"/>
    </location>
</feature>
<dbReference type="AlphaFoldDB" id="A0A242A5K3"/>
<dbReference type="OrthoDB" id="2168472at2"/>
<dbReference type="STRING" id="1834191.A5886_001393"/>
<dbReference type="RefSeq" id="WP_086274290.1">
    <property type="nucleotide sequence ID" value="NZ_NGKU01000001.1"/>
</dbReference>
<dbReference type="Proteomes" id="UP000195043">
    <property type="component" value="Unassembled WGS sequence"/>
</dbReference>
<dbReference type="EMBL" id="NGKU01000001">
    <property type="protein sequence ID" value="OTN76316.1"/>
    <property type="molecule type" value="Genomic_DNA"/>
</dbReference>
<evidence type="ECO:0008006" key="5">
    <source>
        <dbReference type="Google" id="ProtNLM"/>
    </source>
</evidence>
<feature type="region of interest" description="Disordered" evidence="1">
    <location>
        <begin position="26"/>
        <end position="54"/>
    </location>
</feature>
<keyword evidence="2" id="KW-0732">Signal</keyword>
<gene>
    <name evidence="3" type="ORF">A5886_001393</name>
</gene>
<evidence type="ECO:0000313" key="3">
    <source>
        <dbReference type="EMBL" id="OTN76316.1"/>
    </source>
</evidence>
<evidence type="ECO:0000256" key="1">
    <source>
        <dbReference type="SAM" id="MobiDB-lite"/>
    </source>
</evidence>
<feature type="compositionally biased region" description="Low complexity" evidence="1">
    <location>
        <begin position="26"/>
        <end position="47"/>
    </location>
</feature>
<dbReference type="PROSITE" id="PS51257">
    <property type="entry name" value="PROKAR_LIPOPROTEIN"/>
    <property type="match status" value="1"/>
</dbReference>
<name>A0A242A5K3_9ENTE</name>
<protein>
    <recommendedName>
        <fullName evidence="5">Lipoprotein</fullName>
    </recommendedName>
</protein>
<feature type="chain" id="PRO_5013167801" description="Lipoprotein" evidence="2">
    <location>
        <begin position="28"/>
        <end position="151"/>
    </location>
</feature>
<evidence type="ECO:0000256" key="2">
    <source>
        <dbReference type="SAM" id="SignalP"/>
    </source>
</evidence>
<sequence length="151" mass="15555">MKKMTTAGVAFAAALILAACGQGSGTAASTELSASESTTQSTTASSADQEEASETIFKGTIQEDAATGSDDTIQVFLKDVEAVADDDDMVKNFQNDGVILHVPIAAFDGEVTELAKGTTVEVTLQGLPIMTMSIPPQIPGNSIKQVTIVSE</sequence>
<comment type="caution">
    <text evidence="3">The sequence shown here is derived from an EMBL/GenBank/DDBJ whole genome shotgun (WGS) entry which is preliminary data.</text>
</comment>
<accession>A0A242A5K3</accession>
<organism evidence="3 4">
    <name type="scientific">Candidatus Enterococcus testudinis</name>
    <dbReference type="NCBI Taxonomy" id="1834191"/>
    <lineage>
        <taxon>Bacteria</taxon>
        <taxon>Bacillati</taxon>
        <taxon>Bacillota</taxon>
        <taxon>Bacilli</taxon>
        <taxon>Lactobacillales</taxon>
        <taxon>Enterococcaceae</taxon>
        <taxon>Enterococcus</taxon>
    </lineage>
</organism>
<proteinExistence type="predicted"/>
<evidence type="ECO:0000313" key="4">
    <source>
        <dbReference type="Proteomes" id="UP000195043"/>
    </source>
</evidence>